<dbReference type="AlphaFoldDB" id="A0A1G5RVD0"/>
<keyword evidence="1" id="KW-0812">Transmembrane</keyword>
<keyword evidence="1" id="KW-1133">Transmembrane helix</keyword>
<accession>A0A1G5RVD0</accession>
<name>A0A1G5RVD0_PSEXY</name>
<dbReference type="EMBL" id="FMWK01000004">
    <property type="protein sequence ID" value="SCZ78003.1"/>
    <property type="molecule type" value="Genomic_DNA"/>
</dbReference>
<sequence>MNWFTVNVVVFLAALNLMIGLPIHFVRKNARRAAQQQFQEYWQGMVSLDKIYAPHINELNKHLNTINYWLKTTIDPTESEEDQERIEQEDRFFAGLMNPLEAKKWKEAVKAAKDEAATDESIKEARQKEFYVDGMEPMEVEQTKMNFVYAPEHDDCIYYCVTPEAIIKKEYRHIIFFTTSRPTSIPIAYPYKYEGAQMLSLYKHPAQTVWFLKNWKLIREGLEGGPPEDIVELDDSVVDFDL</sequence>
<dbReference type="RefSeq" id="WP_090161884.1">
    <property type="nucleotide sequence ID" value="NZ_FMWK01000004.1"/>
</dbReference>
<evidence type="ECO:0000313" key="3">
    <source>
        <dbReference type="Proteomes" id="UP000199428"/>
    </source>
</evidence>
<keyword evidence="1" id="KW-0472">Membrane</keyword>
<gene>
    <name evidence="2" type="ORF">SAMN02910350_01049</name>
</gene>
<evidence type="ECO:0000313" key="2">
    <source>
        <dbReference type="EMBL" id="SCZ78003.1"/>
    </source>
</evidence>
<protein>
    <submittedName>
        <fullName evidence="2">Uncharacterized protein</fullName>
    </submittedName>
</protein>
<organism evidence="2 3">
    <name type="scientific">Pseudobutyrivibrio xylanivorans</name>
    <dbReference type="NCBI Taxonomy" id="185007"/>
    <lineage>
        <taxon>Bacteria</taxon>
        <taxon>Bacillati</taxon>
        <taxon>Bacillota</taxon>
        <taxon>Clostridia</taxon>
        <taxon>Lachnospirales</taxon>
        <taxon>Lachnospiraceae</taxon>
        <taxon>Pseudobutyrivibrio</taxon>
    </lineage>
</organism>
<proteinExistence type="predicted"/>
<reference evidence="2 3" key="1">
    <citation type="submission" date="2016-10" db="EMBL/GenBank/DDBJ databases">
        <authorList>
            <person name="de Groot N.N."/>
        </authorList>
    </citation>
    <scope>NUCLEOTIDE SEQUENCE [LARGE SCALE GENOMIC DNA]</scope>
    <source>
        <strain evidence="2 3">DSM 10317</strain>
    </source>
</reference>
<evidence type="ECO:0000256" key="1">
    <source>
        <dbReference type="SAM" id="Phobius"/>
    </source>
</evidence>
<dbReference type="Proteomes" id="UP000199428">
    <property type="component" value="Unassembled WGS sequence"/>
</dbReference>
<feature type="transmembrane region" description="Helical" evidence="1">
    <location>
        <begin position="6"/>
        <end position="26"/>
    </location>
</feature>